<name>A0ABN3AYF8_9MICC</name>
<evidence type="ECO:0000256" key="6">
    <source>
        <dbReference type="SAM" id="MobiDB-lite"/>
    </source>
</evidence>
<accession>A0ABN3AYF8</accession>
<feature type="compositionally biased region" description="Basic and acidic residues" evidence="6">
    <location>
        <begin position="881"/>
        <end position="893"/>
    </location>
</feature>
<dbReference type="Proteomes" id="UP001500974">
    <property type="component" value="Unassembled WGS sequence"/>
</dbReference>
<dbReference type="InterPro" id="IPR004659">
    <property type="entry name" value="RNase_E/G"/>
</dbReference>
<feature type="compositionally biased region" description="Low complexity" evidence="6">
    <location>
        <begin position="131"/>
        <end position="150"/>
    </location>
</feature>
<dbReference type="EMBL" id="BAAAON010000002">
    <property type="protein sequence ID" value="GAA2176420.1"/>
    <property type="molecule type" value="Genomic_DNA"/>
</dbReference>
<dbReference type="InterPro" id="IPR019307">
    <property type="entry name" value="RNA-bd_AU-1/RNase_E/G"/>
</dbReference>
<keyword evidence="4" id="KW-0460">Magnesium</keyword>
<evidence type="ECO:0000256" key="1">
    <source>
        <dbReference type="ARBA" id="ARBA00001946"/>
    </source>
</evidence>
<sequence>MDTNASDTSEVLTDTAEQEAPALKAPRTRRRKNEDVAEPPEAVPAAADGEEAAQPARRRTSRRASQPEVSLPESPSQPPSVGSNAGASGTSTDAPTGEAVVEEGQFSSDAPAAEKKPARTRRTRKSATDVSPEPSAASAEAPDEAGSSPERPVRRRRVATKAATVEGATGGSAVEPPAAVEPAATETVAPDVQSAGAPEVPAAEEAPRRSRPTRSRRATRSAGPADDFADSGSAGTGVSQDAQTAAGAPEAAPAPDAAADEDVASGGAEADDRAGLDPFAVPDSPVSLLFHAPDLTAVVPRTPPKTAPKAVTEDAEDNTEGDDDGRGRRRSRRSRSRSRATESEASESGPEARNQGPAESGEESEPVTSRRRRRRRRGDEDLELTGGQDDDPPNTITRVRAPRQSQEAPSDQVTSVKGSTRLEAKKQRRRESRDSGRRRQVITEAEFLARRESVDRQMVVRQRDDRIQIGVMEDGVLAEHFVSKTQQDSLIGNVYLGKVQNVLPSMEAAFIDIGRGRNAVLYAGEVNWDAAGLDGQPRRIELALKSGDPVLVQVTKDPVGHKGARLTSQISLPGRYLVYVPGGSMTGISRKLPDVERNRLKRILKDRLPENAGVIVRTAAEGASEEELTHDINRLRSQWETIEGKAKSTKTLAPELLYGEPDLTIKVVRDVFNEDFSKLIVSGEEAWDTIEAYVMYVAPDLVGRLEKWTKDEDIFTARRIDEQIHKALDRKVFLPSGGSLVIDRTEAMTVVDVNTGKFTGSGGNLEETVTKNNLEAAEEVVRQLRLRDIGGIIVIDFIDMVLEANRDLVLRRLVECLGRDRTKHQVAEVTSLGLVQMTRKRMGTGLLEVFGENCEHCAGRGVVTHDEPVEHRRHAVSTENHQQHLRQEKMSRSERKRRAKTPPVEEEHVSPPEPRADDAERQARAEAARAALASIAAATHAAHEHDHGQGVSPVAEAPSSAAVLTINGEQVTLPKAENAPASVRPEPALTLESLTEAFNRFPTAGGADSGSPAREDPASPASGTMAPAEDEPAHRAPAGQEAARQGMSADGSGAAPSSGHRKRRHRAASSAQGSAENATIERAATVADAPAAGTQYVARAGKAAPKPQQSDEPMILGVGVPASEL</sequence>
<feature type="compositionally biased region" description="Low complexity" evidence="6">
    <location>
        <begin position="245"/>
        <end position="257"/>
    </location>
</feature>
<feature type="compositionally biased region" description="Polar residues" evidence="6">
    <location>
        <begin position="79"/>
        <end position="94"/>
    </location>
</feature>
<feature type="region of interest" description="Disordered" evidence="6">
    <location>
        <begin position="1000"/>
        <end position="1086"/>
    </location>
</feature>
<evidence type="ECO:0000259" key="7">
    <source>
        <dbReference type="PROSITE" id="PS50126"/>
    </source>
</evidence>
<keyword evidence="9" id="KW-1185">Reference proteome</keyword>
<feature type="compositionally biased region" description="Low complexity" evidence="6">
    <location>
        <begin position="39"/>
        <end position="55"/>
    </location>
</feature>
<dbReference type="RefSeq" id="WP_346028344.1">
    <property type="nucleotide sequence ID" value="NZ_BAAAON010000002.1"/>
</dbReference>
<dbReference type="PROSITE" id="PS50126">
    <property type="entry name" value="S1"/>
    <property type="match status" value="1"/>
</dbReference>
<feature type="compositionally biased region" description="Basic and acidic residues" evidence="6">
    <location>
        <begin position="903"/>
        <end position="927"/>
    </location>
</feature>
<feature type="compositionally biased region" description="Acidic residues" evidence="6">
    <location>
        <begin position="313"/>
        <end position="323"/>
    </location>
</feature>
<evidence type="ECO:0000313" key="9">
    <source>
        <dbReference type="Proteomes" id="UP001500974"/>
    </source>
</evidence>
<comment type="cofactor">
    <cofactor evidence="1">
        <name>Mg(2+)</name>
        <dbReference type="ChEBI" id="CHEBI:18420"/>
    </cofactor>
</comment>
<evidence type="ECO:0000256" key="2">
    <source>
        <dbReference type="ARBA" id="ARBA00022723"/>
    </source>
</evidence>
<gene>
    <name evidence="8" type="ORF">GCM10009784_22790</name>
</gene>
<feature type="compositionally biased region" description="Polar residues" evidence="6">
    <location>
        <begin position="1"/>
        <end position="12"/>
    </location>
</feature>
<evidence type="ECO:0000256" key="5">
    <source>
        <dbReference type="ARBA" id="ARBA00022884"/>
    </source>
</evidence>
<feature type="compositionally biased region" description="Acidic residues" evidence="6">
    <location>
        <begin position="380"/>
        <end position="392"/>
    </location>
</feature>
<dbReference type="InterPro" id="IPR003029">
    <property type="entry name" value="S1_domain"/>
</dbReference>
<keyword evidence="2" id="KW-0479">Metal-binding</keyword>
<feature type="region of interest" description="Disordered" evidence="6">
    <location>
        <begin position="872"/>
        <end position="956"/>
    </location>
</feature>
<feature type="compositionally biased region" description="Basic and acidic residues" evidence="6">
    <location>
        <begin position="420"/>
        <end position="437"/>
    </location>
</feature>
<dbReference type="SMART" id="SM00316">
    <property type="entry name" value="S1"/>
    <property type="match status" value="1"/>
</dbReference>
<keyword evidence="3" id="KW-0378">Hydrolase</keyword>
<dbReference type="PANTHER" id="PTHR30001:SF0">
    <property type="entry name" value="RIBONUCLEASE G"/>
    <property type="match status" value="1"/>
</dbReference>
<feature type="compositionally biased region" description="Low complexity" evidence="6">
    <location>
        <begin position="1046"/>
        <end position="1058"/>
    </location>
</feature>
<dbReference type="InterPro" id="IPR012340">
    <property type="entry name" value="NA-bd_OB-fold"/>
</dbReference>
<feature type="region of interest" description="Disordered" evidence="6">
    <location>
        <begin position="1"/>
        <end position="437"/>
    </location>
</feature>
<dbReference type="Pfam" id="PF10150">
    <property type="entry name" value="RNase_E_G"/>
    <property type="match status" value="1"/>
</dbReference>
<organism evidence="8 9">
    <name type="scientific">Arthrobacter parietis</name>
    <dbReference type="NCBI Taxonomy" id="271434"/>
    <lineage>
        <taxon>Bacteria</taxon>
        <taxon>Bacillati</taxon>
        <taxon>Actinomycetota</taxon>
        <taxon>Actinomycetes</taxon>
        <taxon>Micrococcales</taxon>
        <taxon>Micrococcaceae</taxon>
        <taxon>Arthrobacter</taxon>
    </lineage>
</organism>
<feature type="domain" description="S1 motif" evidence="7">
    <location>
        <begin position="492"/>
        <end position="575"/>
    </location>
</feature>
<dbReference type="Gene3D" id="2.40.50.140">
    <property type="entry name" value="Nucleic acid-binding proteins"/>
    <property type="match status" value="1"/>
</dbReference>
<dbReference type="CDD" id="cd04453">
    <property type="entry name" value="S1_RNase_E"/>
    <property type="match status" value="1"/>
</dbReference>
<feature type="compositionally biased region" description="Low complexity" evidence="6">
    <location>
        <begin position="928"/>
        <end position="940"/>
    </location>
</feature>
<reference evidence="8 9" key="1">
    <citation type="journal article" date="2019" name="Int. J. Syst. Evol. Microbiol.">
        <title>The Global Catalogue of Microorganisms (GCM) 10K type strain sequencing project: providing services to taxonomists for standard genome sequencing and annotation.</title>
        <authorList>
            <consortium name="The Broad Institute Genomics Platform"/>
            <consortium name="The Broad Institute Genome Sequencing Center for Infectious Disease"/>
            <person name="Wu L."/>
            <person name="Ma J."/>
        </authorList>
    </citation>
    <scope>NUCLEOTIDE SEQUENCE [LARGE SCALE GENOMIC DNA]</scope>
    <source>
        <strain evidence="8 9">JCM 14917</strain>
    </source>
</reference>
<feature type="compositionally biased region" description="Polar residues" evidence="6">
    <location>
        <begin position="403"/>
        <end position="418"/>
    </location>
</feature>
<dbReference type="SUPFAM" id="SSF50249">
    <property type="entry name" value="Nucleic acid-binding proteins"/>
    <property type="match status" value="1"/>
</dbReference>
<evidence type="ECO:0000256" key="3">
    <source>
        <dbReference type="ARBA" id="ARBA00022801"/>
    </source>
</evidence>
<evidence type="ECO:0000313" key="8">
    <source>
        <dbReference type="EMBL" id="GAA2176420.1"/>
    </source>
</evidence>
<evidence type="ECO:0000256" key="4">
    <source>
        <dbReference type="ARBA" id="ARBA00022842"/>
    </source>
</evidence>
<feature type="compositionally biased region" description="Basic residues" evidence="6">
    <location>
        <begin position="209"/>
        <end position="219"/>
    </location>
</feature>
<proteinExistence type="predicted"/>
<protein>
    <submittedName>
        <fullName evidence="8">Rne/Rng family ribonuclease</fullName>
    </submittedName>
</protein>
<feature type="compositionally biased region" description="Low complexity" evidence="6">
    <location>
        <begin position="173"/>
        <end position="204"/>
    </location>
</feature>
<feature type="region of interest" description="Disordered" evidence="6">
    <location>
        <begin position="1098"/>
        <end position="1125"/>
    </location>
</feature>
<dbReference type="PANTHER" id="PTHR30001">
    <property type="entry name" value="RIBONUCLEASE"/>
    <property type="match status" value="1"/>
</dbReference>
<feature type="compositionally biased region" description="Basic residues" evidence="6">
    <location>
        <begin position="327"/>
        <end position="338"/>
    </location>
</feature>
<dbReference type="NCBIfam" id="TIGR00757">
    <property type="entry name" value="RNaseEG"/>
    <property type="match status" value="1"/>
</dbReference>
<keyword evidence="5" id="KW-0694">RNA-binding</keyword>
<comment type="caution">
    <text evidence="8">The sequence shown here is derived from an EMBL/GenBank/DDBJ whole genome shotgun (WGS) entry which is preliminary data.</text>
</comment>